<gene>
    <name evidence="1" type="ORF">CLV83_2811</name>
</gene>
<dbReference type="InterPro" id="IPR029060">
    <property type="entry name" value="PIN-like_dom_sf"/>
</dbReference>
<comment type="caution">
    <text evidence="1">The sequence shown here is derived from an EMBL/GenBank/DDBJ whole genome shotgun (WGS) entry which is preliminary data.</text>
</comment>
<accession>A0A4R1GG33</accession>
<protein>
    <submittedName>
        <fullName evidence="1">PIN domain-containing protein</fullName>
    </submittedName>
</protein>
<evidence type="ECO:0000313" key="1">
    <source>
        <dbReference type="EMBL" id="TCK05871.1"/>
    </source>
</evidence>
<organism evidence="1 2">
    <name type="scientific">Marinobacterium mangrovicola</name>
    <dbReference type="NCBI Taxonomy" id="1476959"/>
    <lineage>
        <taxon>Bacteria</taxon>
        <taxon>Pseudomonadati</taxon>
        <taxon>Pseudomonadota</taxon>
        <taxon>Gammaproteobacteria</taxon>
        <taxon>Oceanospirillales</taxon>
        <taxon>Oceanospirillaceae</taxon>
        <taxon>Marinobacterium</taxon>
    </lineage>
</organism>
<dbReference type="EMBL" id="SMFU01000009">
    <property type="protein sequence ID" value="TCK05871.1"/>
    <property type="molecule type" value="Genomic_DNA"/>
</dbReference>
<dbReference type="AlphaFoldDB" id="A0A4R1GG33"/>
<dbReference type="Gene3D" id="3.40.50.1010">
    <property type="entry name" value="5'-nuclease"/>
    <property type="match status" value="1"/>
</dbReference>
<evidence type="ECO:0000313" key="2">
    <source>
        <dbReference type="Proteomes" id="UP000294546"/>
    </source>
</evidence>
<dbReference type="SUPFAM" id="SSF88723">
    <property type="entry name" value="PIN domain-like"/>
    <property type="match status" value="1"/>
</dbReference>
<name>A0A4R1GG33_9GAMM</name>
<dbReference type="OrthoDB" id="6687089at2"/>
<reference evidence="1 2" key="1">
    <citation type="submission" date="2019-03" db="EMBL/GenBank/DDBJ databases">
        <title>Genomic Encyclopedia of Archaeal and Bacterial Type Strains, Phase II (KMG-II): from individual species to whole genera.</title>
        <authorList>
            <person name="Goeker M."/>
        </authorList>
    </citation>
    <scope>NUCLEOTIDE SEQUENCE [LARGE SCALE GENOMIC DNA]</scope>
    <source>
        <strain evidence="1 2">DSM 27697</strain>
    </source>
</reference>
<keyword evidence="2" id="KW-1185">Reference proteome</keyword>
<proteinExistence type="predicted"/>
<dbReference type="Proteomes" id="UP000294546">
    <property type="component" value="Unassembled WGS sequence"/>
</dbReference>
<sequence length="172" mass="19476">MVILDSCMLAYMLKPDALPPVDESTGARVPHTRERIEHLIKTLEQDNRKILVPTPVLAELLVIDRKKADELLIAISSRRVFRNISFDQRAAVELALNLEDEHTSRRLTVGPHTKAKLRFDRQIIAIARAQNVEVIYSDDRQVKKLGRRLGLTVLGVSDLELPPATHDLFDSL</sequence>
<dbReference type="RefSeq" id="WP_132293445.1">
    <property type="nucleotide sequence ID" value="NZ_SMFU01000009.1"/>
</dbReference>